<dbReference type="AlphaFoldDB" id="C5LSF7"/>
<sequence length="71" mass="7708">MLNPQSPPSDSTQHHQYEEATVGTWDHTETQPEGILKDDGDDGITSRGDLNMSPAAPLVPLAATKQSHRTQ</sequence>
<dbReference type="GeneID" id="9049940"/>
<reference evidence="2 3" key="1">
    <citation type="submission" date="2008-07" db="EMBL/GenBank/DDBJ databases">
        <authorList>
            <person name="El-Sayed N."/>
            <person name="Caler E."/>
            <person name="Inman J."/>
            <person name="Amedeo P."/>
            <person name="Hass B."/>
            <person name="Wortman J."/>
        </authorList>
    </citation>
    <scope>NUCLEOTIDE SEQUENCE [LARGE SCALE GENOMIC DNA]</scope>
    <source>
        <strain evidence="3">ATCC 50983 / TXsc</strain>
    </source>
</reference>
<feature type="compositionally biased region" description="Basic and acidic residues" evidence="1">
    <location>
        <begin position="26"/>
        <end position="38"/>
    </location>
</feature>
<organism evidence="3">
    <name type="scientific">Perkinsus marinus (strain ATCC 50983 / TXsc)</name>
    <dbReference type="NCBI Taxonomy" id="423536"/>
    <lineage>
        <taxon>Eukaryota</taxon>
        <taxon>Sar</taxon>
        <taxon>Alveolata</taxon>
        <taxon>Perkinsozoa</taxon>
        <taxon>Perkinsea</taxon>
        <taxon>Perkinsida</taxon>
        <taxon>Perkinsidae</taxon>
        <taxon>Perkinsus</taxon>
    </lineage>
</organism>
<dbReference type="InParanoid" id="C5LSF7"/>
<name>C5LSF7_PERM5</name>
<evidence type="ECO:0000313" key="3">
    <source>
        <dbReference type="Proteomes" id="UP000007800"/>
    </source>
</evidence>
<proteinExistence type="predicted"/>
<dbReference type="RefSeq" id="XP_002767480.1">
    <property type="nucleotide sequence ID" value="XM_002767434.1"/>
</dbReference>
<gene>
    <name evidence="2" type="ORF">Pmar_PMAR017056</name>
</gene>
<protein>
    <submittedName>
        <fullName evidence="2">Uncharacterized protein</fullName>
    </submittedName>
</protein>
<dbReference type="EMBL" id="GG685191">
    <property type="protein sequence ID" value="EER00198.1"/>
    <property type="molecule type" value="Genomic_DNA"/>
</dbReference>
<dbReference type="Proteomes" id="UP000007800">
    <property type="component" value="Unassembled WGS sequence"/>
</dbReference>
<evidence type="ECO:0000256" key="1">
    <source>
        <dbReference type="SAM" id="MobiDB-lite"/>
    </source>
</evidence>
<feature type="region of interest" description="Disordered" evidence="1">
    <location>
        <begin position="1"/>
        <end position="71"/>
    </location>
</feature>
<accession>C5LSF7</accession>
<keyword evidence="3" id="KW-1185">Reference proteome</keyword>
<evidence type="ECO:0000313" key="2">
    <source>
        <dbReference type="EMBL" id="EER00198.1"/>
    </source>
</evidence>